<dbReference type="GO" id="GO:0006107">
    <property type="term" value="P:oxaloacetate metabolic process"/>
    <property type="evidence" value="ECO:0007669"/>
    <property type="project" value="UniProtKB-ARBA"/>
</dbReference>
<dbReference type="SUPFAM" id="SSF56529">
    <property type="entry name" value="FAH"/>
    <property type="match status" value="1"/>
</dbReference>
<dbReference type="EMBL" id="CENE01000017">
    <property type="protein sequence ID" value="CEQ41776.1"/>
    <property type="molecule type" value="Genomic_DNA"/>
</dbReference>
<dbReference type="Gene3D" id="3.90.850.10">
    <property type="entry name" value="Fumarylacetoacetase-like, C-terminal domain"/>
    <property type="match status" value="1"/>
</dbReference>
<feature type="domain" description="Fumarylacetoacetase-like C-terminal" evidence="3">
    <location>
        <begin position="78"/>
        <end position="251"/>
    </location>
</feature>
<gene>
    <name evidence="4" type="primary">SPOSA6832_03522</name>
</gene>
<evidence type="ECO:0000256" key="2">
    <source>
        <dbReference type="ARBA" id="ARBA00022723"/>
    </source>
</evidence>
<evidence type="ECO:0000256" key="1">
    <source>
        <dbReference type="ARBA" id="ARBA00010211"/>
    </source>
</evidence>
<dbReference type="GO" id="GO:0050163">
    <property type="term" value="F:oxaloacetate tautomerase activity"/>
    <property type="evidence" value="ECO:0007669"/>
    <property type="project" value="UniProtKB-ARBA"/>
</dbReference>
<comment type="similarity">
    <text evidence="1">Belongs to the FAH family.</text>
</comment>
<dbReference type="FunFam" id="3.90.850.10:FF:000002">
    <property type="entry name" value="2-hydroxyhepta-2,4-diene-1,7-dioate isomerase"/>
    <property type="match status" value="1"/>
</dbReference>
<dbReference type="AlphaFoldDB" id="A0A0D6EPI9"/>
<dbReference type="PANTHER" id="PTHR11820">
    <property type="entry name" value="ACYLPYRUVASE"/>
    <property type="match status" value="1"/>
</dbReference>
<reference evidence="5" key="1">
    <citation type="submission" date="2015-02" db="EMBL/GenBank/DDBJ databases">
        <authorList>
            <person name="Gon?alves P."/>
        </authorList>
    </citation>
    <scope>NUCLEOTIDE SEQUENCE [LARGE SCALE GENOMIC DNA]</scope>
</reference>
<dbReference type="PANTHER" id="PTHR11820:SF7">
    <property type="entry name" value="ACYLPYRUVASE FAHD1, MITOCHONDRIAL"/>
    <property type="match status" value="1"/>
</dbReference>
<dbReference type="GO" id="GO:0046872">
    <property type="term" value="F:metal ion binding"/>
    <property type="evidence" value="ECO:0007669"/>
    <property type="project" value="UniProtKB-KW"/>
</dbReference>
<dbReference type="Proteomes" id="UP000243876">
    <property type="component" value="Unassembled WGS sequence"/>
</dbReference>
<dbReference type="InterPro" id="IPR011234">
    <property type="entry name" value="Fumarylacetoacetase-like_C"/>
</dbReference>
<evidence type="ECO:0000313" key="5">
    <source>
        <dbReference type="Proteomes" id="UP000243876"/>
    </source>
</evidence>
<dbReference type="OrthoDB" id="411064at2759"/>
<dbReference type="InterPro" id="IPR036663">
    <property type="entry name" value="Fumarylacetoacetase_C_sf"/>
</dbReference>
<keyword evidence="5" id="KW-1185">Reference proteome</keyword>
<accession>A0A0D6EPI9</accession>
<sequence>MSTWTRLVRFHPRSSPTSTLVGEPIDPSLDVGLAAYEGKDIVVEVYEGSSVLRAGEKTGRREVVERLLSPVGEDEVGTIRCIGLNYVKHAQEAKLDIPSVPVVFLKPSTTLAGPWPDRIVVPKFTIPHESADYESELGVIIGRDCKDVSEEEALDYVLGYTATNDVSSRKSQFETSQWSFSKGFDKACPAGPCVVSSASIPDPSALYLRGLKNEEVMQESPLTDLIFSIPKIISFLSQGTTLRSGTLILTGESSPLSHSTLFTER</sequence>
<evidence type="ECO:0000259" key="3">
    <source>
        <dbReference type="Pfam" id="PF01557"/>
    </source>
</evidence>
<proteinExistence type="inferred from homology"/>
<dbReference type="GO" id="GO:0018773">
    <property type="term" value="F:acetylpyruvate hydrolase activity"/>
    <property type="evidence" value="ECO:0007669"/>
    <property type="project" value="TreeGrafter"/>
</dbReference>
<organism evidence="4 5">
    <name type="scientific">Sporidiobolus salmonicolor</name>
    <name type="common">Yeast-like fungus</name>
    <name type="synonym">Sporobolomyces salmonicolor</name>
    <dbReference type="NCBI Taxonomy" id="5005"/>
    <lineage>
        <taxon>Eukaryota</taxon>
        <taxon>Fungi</taxon>
        <taxon>Dikarya</taxon>
        <taxon>Basidiomycota</taxon>
        <taxon>Pucciniomycotina</taxon>
        <taxon>Microbotryomycetes</taxon>
        <taxon>Sporidiobolales</taxon>
        <taxon>Sporidiobolaceae</taxon>
        <taxon>Sporobolomyces</taxon>
    </lineage>
</organism>
<name>A0A0D6EPI9_SPOSA</name>
<evidence type="ECO:0000313" key="4">
    <source>
        <dbReference type="EMBL" id="CEQ41776.1"/>
    </source>
</evidence>
<protein>
    <submittedName>
        <fullName evidence="4">SPOSA6832_03522-mRNA-1:cds</fullName>
    </submittedName>
</protein>
<keyword evidence="2" id="KW-0479">Metal-binding</keyword>
<dbReference type="Pfam" id="PF01557">
    <property type="entry name" value="FAA_hydrolase"/>
    <property type="match status" value="1"/>
</dbReference>